<evidence type="ECO:0000259" key="8">
    <source>
        <dbReference type="PROSITE" id="PS51879"/>
    </source>
</evidence>
<feature type="domain" description="RST" evidence="8">
    <location>
        <begin position="503"/>
        <end position="574"/>
    </location>
</feature>
<protein>
    <submittedName>
        <fullName evidence="10 11">Inactive poly [ADP-ribose] polymerase RCD1-like isoform X1</fullName>
    </submittedName>
</protein>
<evidence type="ECO:0000313" key="10">
    <source>
        <dbReference type="RefSeq" id="XP_027362194.1"/>
    </source>
</evidence>
<keyword evidence="3" id="KW-0346">Stress response</keyword>
<gene>
    <name evidence="10 11" type="primary">LOC113869887</name>
</gene>
<evidence type="ECO:0000256" key="4">
    <source>
        <dbReference type="ARBA" id="ARBA00023242"/>
    </source>
</evidence>
<dbReference type="PROSITE" id="PS50918">
    <property type="entry name" value="WWE"/>
    <property type="match status" value="1"/>
</dbReference>
<dbReference type="InterPro" id="IPR057823">
    <property type="entry name" value="WWE_RCD1"/>
</dbReference>
<evidence type="ECO:0000313" key="9">
    <source>
        <dbReference type="Proteomes" id="UP000694853"/>
    </source>
</evidence>
<reference evidence="9" key="1">
    <citation type="journal article" date="2019" name="Toxins">
        <title>Detection of Abrin-Like and Prepropulchellin-Like Toxin Genes and Transcripts Using Whole Genome Sequencing and Full-Length Transcript Sequencing of Abrus precatorius.</title>
        <authorList>
            <person name="Hovde B.T."/>
            <person name="Daligault H.E."/>
            <person name="Hanschen E.R."/>
            <person name="Kunde Y.A."/>
            <person name="Johnson M.B."/>
            <person name="Starkenburg S.R."/>
            <person name="Johnson S.L."/>
        </authorList>
    </citation>
    <scope>NUCLEOTIDE SEQUENCE [LARGE SCALE GENOMIC DNA]</scope>
</reference>
<sequence length="599" mass="67205">MEAKTAKALDRVALYLKRKRAARYAMHLGGASQPVLRNWPSFMSPTSRVVKQMRSGEYRNKHTNAGPHIGRSLIRRFFSYKKSGRPERLMFYKNGEWLDFPKDVVDLVKKDLEVKKAAVEIELNGYHLVLDFLHMYQVDLKTGLQQPIAWIDEAGCCFFPEVYAASDEEPYIFCKQEGGKSPDSCESNEIKLQLDIEINGVDQSKLRECSGESNILGKGIQIDTKQNCRQYDVEVEDSINRKDCGNGDEAIQQNQDIGLEAYTESVYGKLDLDSVQRMFLNGMNNNGITDSDIVEIYHCSGVSMQARLELFQKQAEITKKFHGDANVRYAWLASSKKELSAMMEYGLGHCGLSTLRCTYGVGVHLAAVTCPDASARDCDVDENGVRHLILCRVIMGNMEILCPGTGQSHPSSCEYDNGVNDIQCPRYYVVWNMNMNTHIYPEFIVSFKVSFDAEGLFCGSESKNNVSVVDLACQDPRGLLHSDSSTVDNGKAASMVAVASTTKVPKSPWMPFPVLFAAIRNKVPPRDMNLIKTHYEQFMSKQISRDDFVKMLRLIVGDALLRATITNLQFKIPSNGEAKDSNKQIPSNGETKDSIKKEC</sequence>
<keyword evidence="2" id="KW-0217">Developmental protein</keyword>
<dbReference type="RefSeq" id="XP_027362195.1">
    <property type="nucleotide sequence ID" value="XM_027506394.1"/>
</dbReference>
<evidence type="ECO:0000256" key="1">
    <source>
        <dbReference type="ARBA" id="ARBA00004123"/>
    </source>
</evidence>
<dbReference type="PANTHER" id="PTHR32263">
    <property type="entry name" value="INACTIVE POLY [ADP-RIBOSE] POLYMERASE SRO4-RELATED"/>
    <property type="match status" value="1"/>
</dbReference>
<evidence type="ECO:0000256" key="3">
    <source>
        <dbReference type="ARBA" id="ARBA00023016"/>
    </source>
</evidence>
<dbReference type="SUPFAM" id="SSF56399">
    <property type="entry name" value="ADP-ribosylation"/>
    <property type="match status" value="1"/>
</dbReference>
<evidence type="ECO:0000256" key="5">
    <source>
        <dbReference type="SAM" id="MobiDB-lite"/>
    </source>
</evidence>
<dbReference type="OrthoDB" id="6133115at2759"/>
<dbReference type="Gene3D" id="3.90.228.10">
    <property type="match status" value="1"/>
</dbReference>
<dbReference type="GO" id="GO:0003950">
    <property type="term" value="F:NAD+ poly-ADP-ribosyltransferase activity"/>
    <property type="evidence" value="ECO:0007669"/>
    <property type="project" value="InterPro"/>
</dbReference>
<dbReference type="GO" id="GO:0005634">
    <property type="term" value="C:nucleus"/>
    <property type="evidence" value="ECO:0007669"/>
    <property type="project" value="UniProtKB-SubCell"/>
</dbReference>
<proteinExistence type="predicted"/>
<dbReference type="GeneID" id="113869887"/>
<evidence type="ECO:0000259" key="7">
    <source>
        <dbReference type="PROSITE" id="PS51059"/>
    </source>
</evidence>
<dbReference type="InterPro" id="IPR044964">
    <property type="entry name" value="RCD1/SRO1-5"/>
</dbReference>
<dbReference type="PANTHER" id="PTHR32263:SF5">
    <property type="entry name" value="INACTIVE POLY [ADP-RIBOSE] POLYMERASE SRO1-RELATED"/>
    <property type="match status" value="1"/>
</dbReference>
<dbReference type="InterPro" id="IPR022003">
    <property type="entry name" value="RST"/>
</dbReference>
<feature type="domain" description="PARP catalytic" evidence="7">
    <location>
        <begin position="249"/>
        <end position="468"/>
    </location>
</feature>
<keyword evidence="4" id="KW-0539">Nucleus</keyword>
<name>A0A8B8M0Y7_ABRPR</name>
<feature type="domain" description="WWE" evidence="6">
    <location>
        <begin position="75"/>
        <end position="150"/>
    </location>
</feature>
<feature type="compositionally biased region" description="Basic and acidic residues" evidence="5">
    <location>
        <begin position="590"/>
        <end position="599"/>
    </location>
</feature>
<evidence type="ECO:0000256" key="2">
    <source>
        <dbReference type="ARBA" id="ARBA00022473"/>
    </source>
</evidence>
<dbReference type="PROSITE" id="PS51879">
    <property type="entry name" value="RST"/>
    <property type="match status" value="1"/>
</dbReference>
<organism evidence="9 11">
    <name type="scientific">Abrus precatorius</name>
    <name type="common">Indian licorice</name>
    <name type="synonym">Glycine abrus</name>
    <dbReference type="NCBI Taxonomy" id="3816"/>
    <lineage>
        <taxon>Eukaryota</taxon>
        <taxon>Viridiplantae</taxon>
        <taxon>Streptophyta</taxon>
        <taxon>Embryophyta</taxon>
        <taxon>Tracheophyta</taxon>
        <taxon>Spermatophyta</taxon>
        <taxon>Magnoliopsida</taxon>
        <taxon>eudicotyledons</taxon>
        <taxon>Gunneridae</taxon>
        <taxon>Pentapetalae</taxon>
        <taxon>rosids</taxon>
        <taxon>fabids</taxon>
        <taxon>Fabales</taxon>
        <taxon>Fabaceae</taxon>
        <taxon>Papilionoideae</taxon>
        <taxon>50 kb inversion clade</taxon>
        <taxon>NPAAA clade</taxon>
        <taxon>indigoferoid/millettioid clade</taxon>
        <taxon>Abreae</taxon>
        <taxon>Abrus</taxon>
    </lineage>
</organism>
<comment type="subcellular location">
    <subcellularLocation>
        <location evidence="1">Nucleus</location>
    </subcellularLocation>
</comment>
<keyword evidence="9" id="KW-1185">Reference proteome</keyword>
<dbReference type="Proteomes" id="UP000694853">
    <property type="component" value="Unplaced"/>
</dbReference>
<dbReference type="InterPro" id="IPR012317">
    <property type="entry name" value="Poly(ADP-ribose)pol_cat_dom"/>
</dbReference>
<evidence type="ECO:0000313" key="11">
    <source>
        <dbReference type="RefSeq" id="XP_027362195.1"/>
    </source>
</evidence>
<dbReference type="AlphaFoldDB" id="A0A8B8M0Y7"/>
<dbReference type="Pfam" id="PF12174">
    <property type="entry name" value="RST"/>
    <property type="match status" value="1"/>
</dbReference>
<feature type="region of interest" description="Disordered" evidence="5">
    <location>
        <begin position="573"/>
        <end position="599"/>
    </location>
</feature>
<dbReference type="PROSITE" id="PS51059">
    <property type="entry name" value="PARP_CATALYTIC"/>
    <property type="match status" value="1"/>
</dbReference>
<dbReference type="InterPro" id="IPR004170">
    <property type="entry name" value="WWE_dom"/>
</dbReference>
<accession>A0A8B8M0Y7</accession>
<dbReference type="RefSeq" id="XP_027362194.1">
    <property type="nucleotide sequence ID" value="XM_027506393.1"/>
</dbReference>
<evidence type="ECO:0000259" key="6">
    <source>
        <dbReference type="PROSITE" id="PS50918"/>
    </source>
</evidence>
<dbReference type="Pfam" id="PF23467">
    <property type="entry name" value="WWE_5"/>
    <property type="match status" value="1"/>
</dbReference>
<reference evidence="10 11" key="2">
    <citation type="submission" date="2025-04" db="UniProtKB">
        <authorList>
            <consortium name="RefSeq"/>
        </authorList>
    </citation>
    <scope>IDENTIFICATION</scope>
    <source>
        <tissue evidence="10 11">Young leaves</tissue>
    </source>
</reference>
<dbReference type="KEGG" id="aprc:113869887"/>